<evidence type="ECO:0008006" key="3">
    <source>
        <dbReference type="Google" id="ProtNLM"/>
    </source>
</evidence>
<name>H0F9P7_9BURK</name>
<dbReference type="RefSeq" id="WP_008164668.1">
    <property type="nucleotide sequence ID" value="NZ_AGUF01000055.1"/>
</dbReference>
<sequence length="119" mass="12898">MKQKAVFQTDSDGLFIYETIANELTLAPGYYNVPFGAFADAPPDPPAGKVQRRVGGEWEMVDDYRTTPLWVVETGAPYVVGAEHVGAGGRVSYPGWGALPDWLTEMEPPRPVEDAEAAA</sequence>
<dbReference type="EMBL" id="AGUF01000055">
    <property type="protein sequence ID" value="EHK65312.1"/>
    <property type="molecule type" value="Genomic_DNA"/>
</dbReference>
<dbReference type="STRING" id="477184.KYC_17497"/>
<proteinExistence type="predicted"/>
<dbReference type="PATRIC" id="fig|477184.5.peg.3454"/>
<dbReference type="AlphaFoldDB" id="H0F9P7"/>
<organism evidence="1 2">
    <name type="scientific">Achromobacter arsenitoxydans SY8</name>
    <dbReference type="NCBI Taxonomy" id="477184"/>
    <lineage>
        <taxon>Bacteria</taxon>
        <taxon>Pseudomonadati</taxon>
        <taxon>Pseudomonadota</taxon>
        <taxon>Betaproteobacteria</taxon>
        <taxon>Burkholderiales</taxon>
        <taxon>Alcaligenaceae</taxon>
        <taxon>Achromobacter</taxon>
    </lineage>
</organism>
<reference evidence="1 2" key="1">
    <citation type="journal article" date="2012" name="J. Bacteriol.">
        <title>Genome sequence of the highly efficient arsenite-oxidizing bacterium Achromobacter arsenitoxydans SY8.</title>
        <authorList>
            <person name="Li X."/>
            <person name="Hu Y."/>
            <person name="Gong J."/>
            <person name="Lin Y."/>
            <person name="Johnstone L."/>
            <person name="Rensing C."/>
            <person name="Wang G."/>
        </authorList>
    </citation>
    <scope>NUCLEOTIDE SEQUENCE [LARGE SCALE GENOMIC DNA]</scope>
    <source>
        <strain evidence="1 2">SY8</strain>
    </source>
</reference>
<accession>H0F9P7</accession>
<dbReference type="Proteomes" id="UP000003113">
    <property type="component" value="Unassembled WGS sequence"/>
</dbReference>
<evidence type="ECO:0000313" key="2">
    <source>
        <dbReference type="Proteomes" id="UP000003113"/>
    </source>
</evidence>
<keyword evidence="2" id="KW-1185">Reference proteome</keyword>
<dbReference type="OrthoDB" id="8657139at2"/>
<evidence type="ECO:0000313" key="1">
    <source>
        <dbReference type="EMBL" id="EHK65312.1"/>
    </source>
</evidence>
<protein>
    <recommendedName>
        <fullName evidence="3">Tail fiber assembly protein</fullName>
    </recommendedName>
</protein>
<comment type="caution">
    <text evidence="1">The sequence shown here is derived from an EMBL/GenBank/DDBJ whole genome shotgun (WGS) entry which is preliminary data.</text>
</comment>
<gene>
    <name evidence="1" type="ORF">KYC_17497</name>
</gene>
<dbReference type="eggNOG" id="ENOG5033906">
    <property type="taxonomic scope" value="Bacteria"/>
</dbReference>